<feature type="region of interest" description="Disordered" evidence="2">
    <location>
        <begin position="253"/>
        <end position="273"/>
    </location>
</feature>
<dbReference type="EMBL" id="SOFI01000003">
    <property type="protein sequence ID" value="TFB80509.1"/>
    <property type="molecule type" value="Genomic_DNA"/>
</dbReference>
<feature type="transmembrane region" description="Helical" evidence="3">
    <location>
        <begin position="437"/>
        <end position="457"/>
    </location>
</feature>
<dbReference type="PANTHER" id="PTHR12993">
    <property type="entry name" value="N-ACETYLGLUCOSAMINYL-PHOSPHATIDYLINOSITOL DE-N-ACETYLASE-RELATED"/>
    <property type="match status" value="1"/>
</dbReference>
<dbReference type="PANTHER" id="PTHR12993:SF26">
    <property type="entry name" value="1D-MYO-INOSITOL 2-ACETAMIDO-2-DEOXY-ALPHA-D-GLUCOPYRANOSIDE DEACETYLASE"/>
    <property type="match status" value="1"/>
</dbReference>
<organism evidence="4 5">
    <name type="scientific">Terrimesophilobacter mesophilus</name>
    <dbReference type="NCBI Taxonomy" id="433647"/>
    <lineage>
        <taxon>Bacteria</taxon>
        <taxon>Bacillati</taxon>
        <taxon>Actinomycetota</taxon>
        <taxon>Actinomycetes</taxon>
        <taxon>Micrococcales</taxon>
        <taxon>Microbacteriaceae</taxon>
        <taxon>Terrimesophilobacter</taxon>
    </lineage>
</organism>
<dbReference type="GO" id="GO:0016137">
    <property type="term" value="P:glycoside metabolic process"/>
    <property type="evidence" value="ECO:0007669"/>
    <property type="project" value="UniProtKB-ARBA"/>
</dbReference>
<dbReference type="OrthoDB" id="3514174at2"/>
<accession>A0A4R8VBZ4</accession>
<evidence type="ECO:0000313" key="4">
    <source>
        <dbReference type="EMBL" id="TFB80509.1"/>
    </source>
</evidence>
<evidence type="ECO:0000313" key="5">
    <source>
        <dbReference type="Proteomes" id="UP000298488"/>
    </source>
</evidence>
<feature type="compositionally biased region" description="Basic and acidic residues" evidence="2">
    <location>
        <begin position="44"/>
        <end position="59"/>
    </location>
</feature>
<dbReference type="Proteomes" id="UP000298488">
    <property type="component" value="Unassembled WGS sequence"/>
</dbReference>
<dbReference type="InterPro" id="IPR024078">
    <property type="entry name" value="LmbE-like_dom_sf"/>
</dbReference>
<protein>
    <submittedName>
        <fullName evidence="4">Mycothiol biosynthesis protein</fullName>
    </submittedName>
</protein>
<reference evidence="4 5" key="1">
    <citation type="submission" date="2019-03" db="EMBL/GenBank/DDBJ databases">
        <title>Genomics of glacier-inhabiting Cryobacterium strains.</title>
        <authorList>
            <person name="Liu Q."/>
            <person name="Xin Y.-H."/>
        </authorList>
    </citation>
    <scope>NUCLEOTIDE SEQUENCE [LARGE SCALE GENOMIC DNA]</scope>
    <source>
        <strain evidence="4 5">CGMCC 1.10440</strain>
    </source>
</reference>
<keyword evidence="3" id="KW-0812">Transmembrane</keyword>
<dbReference type="AlphaFoldDB" id="A0A4R8VBZ4"/>
<keyword evidence="3" id="KW-0472">Membrane</keyword>
<name>A0A4R8VBZ4_9MICO</name>
<evidence type="ECO:0000256" key="1">
    <source>
        <dbReference type="ARBA" id="ARBA00022833"/>
    </source>
</evidence>
<evidence type="ECO:0000256" key="2">
    <source>
        <dbReference type="SAM" id="MobiDB-lite"/>
    </source>
</evidence>
<feature type="transmembrane region" description="Helical" evidence="3">
    <location>
        <begin position="410"/>
        <end position="431"/>
    </location>
</feature>
<dbReference type="Gene3D" id="3.40.50.10320">
    <property type="entry name" value="LmbE-like"/>
    <property type="match status" value="1"/>
</dbReference>
<dbReference type="InterPro" id="IPR003737">
    <property type="entry name" value="GlcNAc_PI_deacetylase-related"/>
</dbReference>
<keyword evidence="3" id="KW-1133">Transmembrane helix</keyword>
<proteinExistence type="predicted"/>
<feature type="compositionally biased region" description="Basic and acidic residues" evidence="2">
    <location>
        <begin position="13"/>
        <end position="31"/>
    </location>
</feature>
<evidence type="ECO:0000256" key="3">
    <source>
        <dbReference type="SAM" id="Phobius"/>
    </source>
</evidence>
<sequence>MAQCAAQRARRAQHPEDHPGHERSRDDRQAAPDELLCLEAESVCAEREERAQPERHGDGTADAEPQSRQHIASLQFDEVGDEDADHEGGFETFTEADEQVGYHNSLRGRAAVRRSRWGRIGKANLTSQHYRGTRSLSTVSTPHPREHAAHEHAPQEHILFVHAHPDDETIATGGTIALLLDAGAAVTLLTCTRGELGEVVPPELQHLAGDALGRYRESELAAAMHALGLADLRMLGADGARAGATEPHRFRDSGMQWGPAGAEPPSAPDPAHDGETLTSARLEAVVQDVMAVIAAVRPTAVVSYDERGGYGHPDHIRAHEAAATASLLMSVPFYTIVPDGGRAPDNLVVDVTAALPRKKSALEAYRTQLTVDGDTIVHSGGQSEPIRTVEVFRRFGQPEAQELEWDDLGILMKTVACVLGLLAGAVVGAVGTANHHIAASTVSLLLVAALLVGLRLWLGTRIVAFCAGVGIVAMVGILSLEGSGGSVLVQATPLGAVWAYVPIAIAVVGVAWPRTLRRARATMETSLEPGKAGAS</sequence>
<comment type="caution">
    <text evidence="4">The sequence shown here is derived from an EMBL/GenBank/DDBJ whole genome shotgun (WGS) entry which is preliminary data.</text>
</comment>
<feature type="region of interest" description="Disordered" evidence="2">
    <location>
        <begin position="1"/>
        <end position="67"/>
    </location>
</feature>
<keyword evidence="1" id="KW-0862">Zinc</keyword>
<feature type="transmembrane region" description="Helical" evidence="3">
    <location>
        <begin position="462"/>
        <end position="480"/>
    </location>
</feature>
<feature type="transmembrane region" description="Helical" evidence="3">
    <location>
        <begin position="492"/>
        <end position="512"/>
    </location>
</feature>
<keyword evidence="5" id="KW-1185">Reference proteome</keyword>
<dbReference type="Pfam" id="PF02585">
    <property type="entry name" value="PIG-L"/>
    <property type="match status" value="1"/>
</dbReference>
<dbReference type="SUPFAM" id="SSF102588">
    <property type="entry name" value="LmbE-like"/>
    <property type="match status" value="1"/>
</dbReference>
<dbReference type="GO" id="GO:0016811">
    <property type="term" value="F:hydrolase activity, acting on carbon-nitrogen (but not peptide) bonds, in linear amides"/>
    <property type="evidence" value="ECO:0007669"/>
    <property type="project" value="TreeGrafter"/>
</dbReference>
<gene>
    <name evidence="4" type="ORF">E3N84_10970</name>
</gene>